<evidence type="ECO:0008006" key="3">
    <source>
        <dbReference type="Google" id="ProtNLM"/>
    </source>
</evidence>
<protein>
    <recommendedName>
        <fullName evidence="3">DUF4252 domain-containing protein</fullName>
    </recommendedName>
</protein>
<reference evidence="2" key="1">
    <citation type="journal article" date="2019" name="Int. J. Syst. Evol. Microbiol.">
        <title>The Global Catalogue of Microorganisms (GCM) 10K type strain sequencing project: providing services to taxonomists for standard genome sequencing and annotation.</title>
        <authorList>
            <consortium name="The Broad Institute Genomics Platform"/>
            <consortium name="The Broad Institute Genome Sequencing Center for Infectious Disease"/>
            <person name="Wu L."/>
            <person name="Ma J."/>
        </authorList>
    </citation>
    <scope>NUCLEOTIDE SEQUENCE [LARGE SCALE GENOMIC DNA]</scope>
    <source>
        <strain evidence="2">KCTC 42217</strain>
    </source>
</reference>
<gene>
    <name evidence="1" type="ORF">ACFSJU_09455</name>
</gene>
<comment type="caution">
    <text evidence="1">The sequence shown here is derived from an EMBL/GenBank/DDBJ whole genome shotgun (WGS) entry which is preliminary data.</text>
</comment>
<name>A0ABW4ZKK1_9SPHI</name>
<sequence length="179" mass="21199">MRKLFFLCAALCWLNAGYAQKLKLEKLEQLLNASLDEAEEELFLTGYSFLSEKNKADTTNKIYIFSNRKNTIGTAKFVWKGIYTREPLKSFVKYVTYDRNEFEHFRKLMIQNQFERLDPKSIDENSSYSKENLHVNFEVTKDEYDNVTFMLTLTNLKSLSKAKALRRISVKDLFKQREE</sequence>
<organism evidence="1 2">
    <name type="scientific">Paradesertivirga mongoliensis</name>
    <dbReference type="NCBI Taxonomy" id="2100740"/>
    <lineage>
        <taxon>Bacteria</taxon>
        <taxon>Pseudomonadati</taxon>
        <taxon>Bacteroidota</taxon>
        <taxon>Sphingobacteriia</taxon>
        <taxon>Sphingobacteriales</taxon>
        <taxon>Sphingobacteriaceae</taxon>
        <taxon>Paradesertivirga</taxon>
    </lineage>
</organism>
<evidence type="ECO:0000313" key="2">
    <source>
        <dbReference type="Proteomes" id="UP001597387"/>
    </source>
</evidence>
<evidence type="ECO:0000313" key="1">
    <source>
        <dbReference type="EMBL" id="MFD2162615.1"/>
    </source>
</evidence>
<dbReference type="RefSeq" id="WP_255903258.1">
    <property type="nucleotide sequence ID" value="NZ_JAFMZO010000003.1"/>
</dbReference>
<proteinExistence type="predicted"/>
<keyword evidence="2" id="KW-1185">Reference proteome</keyword>
<accession>A0ABW4ZKK1</accession>
<dbReference type="EMBL" id="JBHUHZ010000001">
    <property type="protein sequence ID" value="MFD2162615.1"/>
    <property type="molecule type" value="Genomic_DNA"/>
</dbReference>
<dbReference type="Proteomes" id="UP001597387">
    <property type="component" value="Unassembled WGS sequence"/>
</dbReference>